<name>A0A9W9ZEB6_9CNID</name>
<reference evidence="3" key="1">
    <citation type="submission" date="2023-01" db="EMBL/GenBank/DDBJ databases">
        <title>Genome assembly of the deep-sea coral Lophelia pertusa.</title>
        <authorList>
            <person name="Herrera S."/>
            <person name="Cordes E."/>
        </authorList>
    </citation>
    <scope>NUCLEOTIDE SEQUENCE</scope>
    <source>
        <strain evidence="3">USNM1676648</strain>
        <tissue evidence="3">Polyp</tissue>
    </source>
</reference>
<feature type="region of interest" description="Disordered" evidence="1">
    <location>
        <begin position="238"/>
        <end position="259"/>
    </location>
</feature>
<organism evidence="3 4">
    <name type="scientific">Desmophyllum pertusum</name>
    <dbReference type="NCBI Taxonomy" id="174260"/>
    <lineage>
        <taxon>Eukaryota</taxon>
        <taxon>Metazoa</taxon>
        <taxon>Cnidaria</taxon>
        <taxon>Anthozoa</taxon>
        <taxon>Hexacorallia</taxon>
        <taxon>Scleractinia</taxon>
        <taxon>Caryophylliina</taxon>
        <taxon>Caryophylliidae</taxon>
        <taxon>Desmophyllum</taxon>
    </lineage>
</organism>
<dbReference type="Proteomes" id="UP001163046">
    <property type="component" value="Unassembled WGS sequence"/>
</dbReference>
<dbReference type="OrthoDB" id="2019917at2759"/>
<evidence type="ECO:0000256" key="1">
    <source>
        <dbReference type="SAM" id="MobiDB-lite"/>
    </source>
</evidence>
<evidence type="ECO:0000313" key="4">
    <source>
        <dbReference type="Proteomes" id="UP001163046"/>
    </source>
</evidence>
<keyword evidence="4" id="KW-1185">Reference proteome</keyword>
<dbReference type="AlphaFoldDB" id="A0A9W9ZEB6"/>
<dbReference type="EMBL" id="MU826355">
    <property type="protein sequence ID" value="KAJ7379956.1"/>
    <property type="molecule type" value="Genomic_DNA"/>
</dbReference>
<sequence length="411" mass="46306">MVQLLKCCQSTSCSVTYQRSIWGIPDAARKVELEIQNETGDEDQPEVDPEPEINIELEGLAVTLWKRFFKEKVSATVMLMEKVGKAPKDRLCRKTVNLSYSALEQFLKATVHLLELIVEVDWVDSEVITLETEDFWHAGETSAKSLIEGAQEQPKSNGPLVELHAKLVTVLWIIMGLDMKSVKPLSLFDTTSKDSFMRDLSSTRPLSSDDVDKAIVETREKFLTRALSFTVNTMSAQSPHSALRREDSGNDNTGTMSDTSNNDWPAVIYTLAEQFGMDSDALRRHFVRELYSAGFDEIAKETMFSVHDRRALGSQLLRIVGQRLAFVILDASESTEHVNRLSRLPTQISSWIKSQDPSRLLRRMVPLSHTVDLLRVVLSVTPEDSPDYSLTSGLAESIKFLLQDEKKKFCS</sequence>
<evidence type="ECO:0000259" key="2">
    <source>
        <dbReference type="Pfam" id="PF14656"/>
    </source>
</evidence>
<protein>
    <submittedName>
        <fullName evidence="3">Rab3 GTPase-activating protein non-catalytic subunit</fullName>
    </submittedName>
</protein>
<dbReference type="Pfam" id="PF14656">
    <property type="entry name" value="RAB3GAP2_C"/>
    <property type="match status" value="1"/>
</dbReference>
<feature type="compositionally biased region" description="Polar residues" evidence="1">
    <location>
        <begin position="250"/>
        <end position="259"/>
    </location>
</feature>
<feature type="domain" description="Rab3GAP regulatory subunit C-terminal" evidence="2">
    <location>
        <begin position="58"/>
        <end position="380"/>
    </location>
</feature>
<dbReference type="InterPro" id="IPR029257">
    <property type="entry name" value="RAB3GAP2_C"/>
</dbReference>
<accession>A0A9W9ZEB6</accession>
<evidence type="ECO:0000313" key="3">
    <source>
        <dbReference type="EMBL" id="KAJ7379956.1"/>
    </source>
</evidence>
<proteinExistence type="predicted"/>
<gene>
    <name evidence="3" type="primary">RAB3GAP2_1</name>
    <name evidence="3" type="ORF">OS493_012718</name>
</gene>
<comment type="caution">
    <text evidence="3">The sequence shown here is derived from an EMBL/GenBank/DDBJ whole genome shotgun (WGS) entry which is preliminary data.</text>
</comment>